<reference evidence="1 2" key="1">
    <citation type="submission" date="2019-07" db="EMBL/GenBank/DDBJ databases">
        <title>Whole genome shotgun sequence of Thiobacillus plumbophilus NBRC 107929.</title>
        <authorList>
            <person name="Hosoyama A."/>
            <person name="Uohara A."/>
            <person name="Ohji S."/>
            <person name="Ichikawa N."/>
        </authorList>
    </citation>
    <scope>NUCLEOTIDE SEQUENCE [LARGE SCALE GENOMIC DNA]</scope>
    <source>
        <strain evidence="1 2">NBRC 107929</strain>
    </source>
</reference>
<accession>A0A512L5H9</accession>
<evidence type="ECO:0000313" key="1">
    <source>
        <dbReference type="EMBL" id="GEP29737.1"/>
    </source>
</evidence>
<dbReference type="EMBL" id="BKAD01000008">
    <property type="protein sequence ID" value="GEP29737.1"/>
    <property type="molecule type" value="Genomic_DNA"/>
</dbReference>
<sequence length="84" mass="8577">MTALRKNRPDTAQKQRMVGVASALGFPRSRARVAASVYRGLGHLSAGHGCCRWRALSAGLVNTILGTASGARNTGTNGAIAVGG</sequence>
<name>A0A512L5H9_9PROT</name>
<gene>
    <name evidence="1" type="ORF">TPL01_08750</name>
</gene>
<comment type="caution">
    <text evidence="1">The sequence shown here is derived from an EMBL/GenBank/DDBJ whole genome shotgun (WGS) entry which is preliminary data.</text>
</comment>
<proteinExistence type="predicted"/>
<evidence type="ECO:0000313" key="2">
    <source>
        <dbReference type="Proteomes" id="UP000321337"/>
    </source>
</evidence>
<dbReference type="AlphaFoldDB" id="A0A512L5H9"/>
<organism evidence="1 2">
    <name type="scientific">Sulfuriferula plumbiphila</name>
    <dbReference type="NCBI Taxonomy" id="171865"/>
    <lineage>
        <taxon>Bacteria</taxon>
        <taxon>Pseudomonadati</taxon>
        <taxon>Pseudomonadota</taxon>
        <taxon>Betaproteobacteria</taxon>
        <taxon>Nitrosomonadales</taxon>
        <taxon>Sulfuricellaceae</taxon>
        <taxon>Sulfuriferula</taxon>
    </lineage>
</organism>
<dbReference type="Proteomes" id="UP000321337">
    <property type="component" value="Unassembled WGS sequence"/>
</dbReference>
<protein>
    <submittedName>
        <fullName evidence="1">Uncharacterized protein</fullName>
    </submittedName>
</protein>
<keyword evidence="2" id="KW-1185">Reference proteome</keyword>